<dbReference type="InterPro" id="IPR050088">
    <property type="entry name" value="IspD/TarI_cytidylyltransf_bact"/>
</dbReference>
<keyword evidence="4 7" id="KW-0808">Transferase</keyword>
<feature type="site" description="Positions MEP for the nucleophilic attack" evidence="7">
    <location>
        <position position="210"/>
    </location>
</feature>
<keyword evidence="6 7" id="KW-0414">Isoprene biosynthesis</keyword>
<dbReference type="CDD" id="cd02516">
    <property type="entry name" value="CDP-ME_synthetase"/>
    <property type="match status" value="1"/>
</dbReference>
<feature type="site" description="Transition state stabilizer" evidence="7">
    <location>
        <position position="22"/>
    </location>
</feature>
<keyword evidence="5 7" id="KW-0548">Nucleotidyltransferase</keyword>
<name>A0ABT0MDG9_9BACL</name>
<evidence type="ECO:0000256" key="3">
    <source>
        <dbReference type="ARBA" id="ARBA00009789"/>
    </source>
</evidence>
<dbReference type="PANTHER" id="PTHR32125:SF4">
    <property type="entry name" value="2-C-METHYL-D-ERYTHRITOL 4-PHOSPHATE CYTIDYLYLTRANSFERASE, CHLOROPLASTIC"/>
    <property type="match status" value="1"/>
</dbReference>
<dbReference type="PANTHER" id="PTHR32125">
    <property type="entry name" value="2-C-METHYL-D-ERYTHRITOL 4-PHOSPHATE CYTIDYLYLTRANSFERASE, CHLOROPLASTIC"/>
    <property type="match status" value="1"/>
</dbReference>
<evidence type="ECO:0000313" key="9">
    <source>
        <dbReference type="Proteomes" id="UP001203004"/>
    </source>
</evidence>
<evidence type="ECO:0000256" key="2">
    <source>
        <dbReference type="ARBA" id="ARBA00004787"/>
    </source>
</evidence>
<reference evidence="8 9" key="1">
    <citation type="submission" date="2022-05" db="EMBL/GenBank/DDBJ databases">
        <title>Sporolactobacillus sp nov CPB3-1, isolated from tree bark (Mangifera indica L.).</title>
        <authorList>
            <person name="Phuengjayaem S."/>
            <person name="Tanasupawat S."/>
        </authorList>
    </citation>
    <scope>NUCLEOTIDE SEQUENCE [LARGE SCALE GENOMIC DNA]</scope>
    <source>
        <strain evidence="8 9">CPB3-1</strain>
    </source>
</reference>
<organism evidence="8 9">
    <name type="scientific">Sporolactobacillus mangiferae</name>
    <dbReference type="NCBI Taxonomy" id="2940498"/>
    <lineage>
        <taxon>Bacteria</taxon>
        <taxon>Bacillati</taxon>
        <taxon>Bacillota</taxon>
        <taxon>Bacilli</taxon>
        <taxon>Bacillales</taxon>
        <taxon>Sporolactobacillaceae</taxon>
        <taxon>Sporolactobacillus</taxon>
    </lineage>
</organism>
<dbReference type="RefSeq" id="WP_249102047.1">
    <property type="nucleotide sequence ID" value="NZ_JAMAST010000014.1"/>
</dbReference>
<dbReference type="EC" id="2.7.7.60" evidence="7"/>
<dbReference type="EMBL" id="JAMAST010000014">
    <property type="protein sequence ID" value="MCL1632365.1"/>
    <property type="molecule type" value="Genomic_DNA"/>
</dbReference>
<evidence type="ECO:0000256" key="1">
    <source>
        <dbReference type="ARBA" id="ARBA00001282"/>
    </source>
</evidence>
<dbReference type="GO" id="GO:0050518">
    <property type="term" value="F:2-C-methyl-D-erythritol 4-phosphate cytidylyltransferase activity"/>
    <property type="evidence" value="ECO:0007669"/>
    <property type="project" value="UniProtKB-EC"/>
</dbReference>
<dbReference type="NCBIfam" id="TIGR00453">
    <property type="entry name" value="ispD"/>
    <property type="match status" value="1"/>
</dbReference>
<dbReference type="InterPro" id="IPR029044">
    <property type="entry name" value="Nucleotide-diphossugar_trans"/>
</dbReference>
<proteinExistence type="inferred from homology"/>
<protein>
    <recommendedName>
        <fullName evidence="7">2-C-methyl-D-erythritol 4-phosphate cytidylyltransferase</fullName>
        <ecNumber evidence="7">2.7.7.60</ecNumber>
    </recommendedName>
    <alternativeName>
        <fullName evidence="7">4-diphosphocytidyl-2C-methyl-D-erythritol synthase</fullName>
    </alternativeName>
    <alternativeName>
        <fullName evidence="7">MEP cytidylyltransferase</fullName>
        <shortName evidence="7">MCT</shortName>
    </alternativeName>
</protein>
<comment type="function">
    <text evidence="7">Catalyzes the formation of 4-diphosphocytidyl-2-C-methyl-D-erythritol from CTP and 2-C-methyl-D-erythritol 4-phosphate (MEP).</text>
</comment>
<feature type="site" description="Transition state stabilizer" evidence="7">
    <location>
        <position position="15"/>
    </location>
</feature>
<evidence type="ECO:0000313" key="8">
    <source>
        <dbReference type="EMBL" id="MCL1632365.1"/>
    </source>
</evidence>
<comment type="catalytic activity">
    <reaction evidence="1 7">
        <text>2-C-methyl-D-erythritol 4-phosphate + CTP + H(+) = 4-CDP-2-C-methyl-D-erythritol + diphosphate</text>
        <dbReference type="Rhea" id="RHEA:13429"/>
        <dbReference type="ChEBI" id="CHEBI:15378"/>
        <dbReference type="ChEBI" id="CHEBI:33019"/>
        <dbReference type="ChEBI" id="CHEBI:37563"/>
        <dbReference type="ChEBI" id="CHEBI:57823"/>
        <dbReference type="ChEBI" id="CHEBI:58262"/>
        <dbReference type="EC" id="2.7.7.60"/>
    </reaction>
</comment>
<dbReference type="SUPFAM" id="SSF53448">
    <property type="entry name" value="Nucleotide-diphospho-sugar transferases"/>
    <property type="match status" value="1"/>
</dbReference>
<dbReference type="InterPro" id="IPR001228">
    <property type="entry name" value="IspD"/>
</dbReference>
<evidence type="ECO:0000256" key="6">
    <source>
        <dbReference type="ARBA" id="ARBA00023229"/>
    </source>
</evidence>
<dbReference type="PROSITE" id="PS01295">
    <property type="entry name" value="ISPD"/>
    <property type="match status" value="1"/>
</dbReference>
<dbReference type="InterPro" id="IPR034683">
    <property type="entry name" value="IspD/TarI"/>
</dbReference>
<comment type="pathway">
    <text evidence="2 7">Isoprenoid biosynthesis; isopentenyl diphosphate biosynthesis via DXP pathway; isopentenyl diphosphate from 1-deoxy-D-xylulose 5-phosphate: step 2/6.</text>
</comment>
<comment type="caution">
    <text evidence="8">The sequence shown here is derived from an EMBL/GenBank/DDBJ whole genome shotgun (WGS) entry which is preliminary data.</text>
</comment>
<sequence>MDYQVVVLAAGQGRRMGAGENKVLLKLAGCPVIVHTLRTFDTDPSCQGITLVTREDEQDQFRLLVAHYHITKVRTFAPGGSERQESVYFGLKALKGAPDSIVLIHDGARPFLTHERIKAAAEAAAEYGASLLAVPIKDTVKQAEDFQVERTLERESLWAAQTPQAFRLSLIREAHRKCADINFTGTDDVSLVERLGYSVRIVPGSYRNIKLTTPEDMMIAQVFMERGEE</sequence>
<evidence type="ECO:0000256" key="4">
    <source>
        <dbReference type="ARBA" id="ARBA00022679"/>
    </source>
</evidence>
<dbReference type="Proteomes" id="UP001203004">
    <property type="component" value="Unassembled WGS sequence"/>
</dbReference>
<dbReference type="InterPro" id="IPR018294">
    <property type="entry name" value="ISPD_synthase_CS"/>
</dbReference>
<dbReference type="Pfam" id="PF01128">
    <property type="entry name" value="IspD"/>
    <property type="match status" value="1"/>
</dbReference>
<dbReference type="Gene3D" id="3.90.550.10">
    <property type="entry name" value="Spore Coat Polysaccharide Biosynthesis Protein SpsA, Chain A"/>
    <property type="match status" value="1"/>
</dbReference>
<feature type="site" description="Positions MEP for the nucleophilic attack" evidence="7">
    <location>
        <position position="154"/>
    </location>
</feature>
<comment type="similarity">
    <text evidence="3 7">Belongs to the IspD/TarI cytidylyltransferase family. IspD subfamily.</text>
</comment>
<gene>
    <name evidence="7 8" type="primary">ispD</name>
    <name evidence="8" type="ORF">M3N64_10595</name>
</gene>
<evidence type="ECO:0000256" key="7">
    <source>
        <dbReference type="HAMAP-Rule" id="MF_00108"/>
    </source>
</evidence>
<dbReference type="HAMAP" id="MF_00108">
    <property type="entry name" value="IspD"/>
    <property type="match status" value="1"/>
</dbReference>
<accession>A0ABT0MDG9</accession>
<evidence type="ECO:0000256" key="5">
    <source>
        <dbReference type="ARBA" id="ARBA00022695"/>
    </source>
</evidence>
<keyword evidence="9" id="KW-1185">Reference proteome</keyword>